<proteinExistence type="predicted"/>
<reference evidence="2" key="2">
    <citation type="submission" date="2021-03" db="UniProtKB">
        <authorList>
            <consortium name="EnsemblPlants"/>
        </authorList>
    </citation>
    <scope>IDENTIFICATION</scope>
</reference>
<name>A0A803PCV4_CANSA</name>
<evidence type="ECO:0000256" key="1">
    <source>
        <dbReference type="SAM" id="MobiDB-lite"/>
    </source>
</evidence>
<dbReference type="AlphaFoldDB" id="A0A803PCV4"/>
<evidence type="ECO:0000313" key="2">
    <source>
        <dbReference type="EnsemblPlants" id="cds.evm.model.04.1394"/>
    </source>
</evidence>
<dbReference type="Proteomes" id="UP000596661">
    <property type="component" value="Chromosome 4"/>
</dbReference>
<reference evidence="2" key="1">
    <citation type="submission" date="2018-11" db="EMBL/GenBank/DDBJ databases">
        <authorList>
            <person name="Grassa J C."/>
        </authorList>
    </citation>
    <scope>NUCLEOTIDE SEQUENCE [LARGE SCALE GENOMIC DNA]</scope>
</reference>
<feature type="compositionally biased region" description="Low complexity" evidence="1">
    <location>
        <begin position="1"/>
        <end position="11"/>
    </location>
</feature>
<dbReference type="Gramene" id="evm.model.04.1394">
    <property type="protein sequence ID" value="cds.evm.model.04.1394"/>
    <property type="gene ID" value="evm.TU.04.1394"/>
</dbReference>
<feature type="region of interest" description="Disordered" evidence="1">
    <location>
        <begin position="160"/>
        <end position="195"/>
    </location>
</feature>
<organism evidence="2 3">
    <name type="scientific">Cannabis sativa</name>
    <name type="common">Hemp</name>
    <name type="synonym">Marijuana</name>
    <dbReference type="NCBI Taxonomy" id="3483"/>
    <lineage>
        <taxon>Eukaryota</taxon>
        <taxon>Viridiplantae</taxon>
        <taxon>Streptophyta</taxon>
        <taxon>Embryophyta</taxon>
        <taxon>Tracheophyta</taxon>
        <taxon>Spermatophyta</taxon>
        <taxon>Magnoliopsida</taxon>
        <taxon>eudicotyledons</taxon>
        <taxon>Gunneridae</taxon>
        <taxon>Pentapetalae</taxon>
        <taxon>rosids</taxon>
        <taxon>fabids</taxon>
        <taxon>Rosales</taxon>
        <taxon>Cannabaceae</taxon>
        <taxon>Cannabis</taxon>
    </lineage>
</organism>
<dbReference type="EMBL" id="UZAU01000388">
    <property type="status" value="NOT_ANNOTATED_CDS"/>
    <property type="molecule type" value="Genomic_DNA"/>
</dbReference>
<evidence type="ECO:0000313" key="3">
    <source>
        <dbReference type="Proteomes" id="UP000596661"/>
    </source>
</evidence>
<accession>A0A803PCV4</accession>
<dbReference type="EnsemblPlants" id="evm.model.04.1394">
    <property type="protein sequence ID" value="cds.evm.model.04.1394"/>
    <property type="gene ID" value="evm.TU.04.1394"/>
</dbReference>
<feature type="compositionally biased region" description="Basic and acidic residues" evidence="1">
    <location>
        <begin position="160"/>
        <end position="179"/>
    </location>
</feature>
<keyword evidence="3" id="KW-1185">Reference proteome</keyword>
<protein>
    <submittedName>
        <fullName evidence="2">Uncharacterized protein</fullName>
    </submittedName>
</protein>
<sequence length="195" mass="22123">MDFENLLNSSGKKGKKKVASSETSLGENLEPVKRLRKTTASKKCALQQIVIKLANDQVHSPTPTIEGTKEKVLGSVHQVKFWGSEPEMVFLEPSCPLHQDAGITGLRICSQYATSSWRHFKSFQSGDWDLINNDNFEELFEKSLNLSLLENTRLTKDSEELKRNHKAELEDQKKNKALDSEEEEEEQELSKSPTM</sequence>
<feature type="region of interest" description="Disordered" evidence="1">
    <location>
        <begin position="1"/>
        <end position="30"/>
    </location>
</feature>